<comment type="caution">
    <text evidence="2">The sequence shown here is derived from an EMBL/GenBank/DDBJ whole genome shotgun (WGS) entry which is preliminary data.</text>
</comment>
<protein>
    <submittedName>
        <fullName evidence="2">PilW family protein</fullName>
    </submittedName>
</protein>
<reference evidence="2 3" key="1">
    <citation type="submission" date="2024-02" db="EMBL/GenBank/DDBJ databases">
        <title>A novel Wenzhouxiangellaceae bacterium, isolated from coastal sediments.</title>
        <authorList>
            <person name="Du Z.-J."/>
            <person name="Ye Y.-Q."/>
            <person name="Zhang X.-Y."/>
        </authorList>
    </citation>
    <scope>NUCLEOTIDE SEQUENCE [LARGE SCALE GENOMIC DNA]</scope>
    <source>
        <strain evidence="2 3">CH-27</strain>
    </source>
</reference>
<dbReference type="NCBIfam" id="TIGR02532">
    <property type="entry name" value="IV_pilin_GFxxxE"/>
    <property type="match status" value="1"/>
</dbReference>
<feature type="transmembrane region" description="Helical" evidence="1">
    <location>
        <begin position="40"/>
        <end position="59"/>
    </location>
</feature>
<dbReference type="AlphaFoldDB" id="A0AAW9RA89"/>
<keyword evidence="1" id="KW-0812">Transmembrane</keyword>
<gene>
    <name evidence="2" type="ORF">V3330_14610</name>
</gene>
<name>A0AAW9RA89_9GAMM</name>
<dbReference type="Pfam" id="PF07963">
    <property type="entry name" value="N_methyl"/>
    <property type="match status" value="1"/>
</dbReference>
<evidence type="ECO:0000313" key="2">
    <source>
        <dbReference type="EMBL" id="MEJ8568862.1"/>
    </source>
</evidence>
<accession>A0AAW9RA89</accession>
<sequence>MNLAMGILSEYRTAGAMLAGHQRQMAGTCQMERGFSLVELMVAATIGAMLLAGLVQVAAGARSSFRQQEAIGELQERARFTAARLNGILRQAGFSAQPWSASESPDAVGAWGEDGVRAHGDRVRLRTWSDRNCFGELNPFSGPSGLPAFHLKETVLELNASGNVALTCRYGPDPDHLTTQINRQGVIPGAESVQALFAEDSDGDGAADRWMRGGGWTDPALIVGVQLAVLLASREVVAPIATVSHNVLDHVVTTRDGRLRRVVTVAQAFRGRAP</sequence>
<keyword evidence="1" id="KW-1133">Transmembrane helix</keyword>
<proteinExistence type="predicted"/>
<dbReference type="InterPro" id="IPR032092">
    <property type="entry name" value="PilW"/>
</dbReference>
<keyword evidence="1" id="KW-0472">Membrane</keyword>
<dbReference type="EMBL" id="JAZHOG010000010">
    <property type="protein sequence ID" value="MEJ8568862.1"/>
    <property type="molecule type" value="Genomic_DNA"/>
</dbReference>
<dbReference type="Proteomes" id="UP001359886">
    <property type="component" value="Unassembled WGS sequence"/>
</dbReference>
<dbReference type="Pfam" id="PF16074">
    <property type="entry name" value="PilW"/>
    <property type="match status" value="1"/>
</dbReference>
<dbReference type="InterPro" id="IPR012902">
    <property type="entry name" value="N_methyl_site"/>
</dbReference>
<evidence type="ECO:0000313" key="3">
    <source>
        <dbReference type="Proteomes" id="UP001359886"/>
    </source>
</evidence>
<dbReference type="PROSITE" id="PS00409">
    <property type="entry name" value="PROKAR_NTER_METHYL"/>
    <property type="match status" value="1"/>
</dbReference>
<dbReference type="GO" id="GO:0043683">
    <property type="term" value="P:type IV pilus assembly"/>
    <property type="evidence" value="ECO:0007669"/>
    <property type="project" value="InterPro"/>
</dbReference>
<evidence type="ECO:0000256" key="1">
    <source>
        <dbReference type="SAM" id="Phobius"/>
    </source>
</evidence>
<keyword evidence="3" id="KW-1185">Reference proteome</keyword>
<organism evidence="2 3">
    <name type="scientific">Elongatibacter sediminis</name>
    <dbReference type="NCBI Taxonomy" id="3119006"/>
    <lineage>
        <taxon>Bacteria</taxon>
        <taxon>Pseudomonadati</taxon>
        <taxon>Pseudomonadota</taxon>
        <taxon>Gammaproteobacteria</taxon>
        <taxon>Chromatiales</taxon>
        <taxon>Wenzhouxiangellaceae</taxon>
        <taxon>Elongatibacter</taxon>
    </lineage>
</organism>